<dbReference type="InterPro" id="IPR032807">
    <property type="entry name" value="GNVR"/>
</dbReference>
<evidence type="ECO:0000256" key="7">
    <source>
        <dbReference type="SAM" id="Phobius"/>
    </source>
</evidence>
<evidence type="ECO:0000256" key="4">
    <source>
        <dbReference type="ARBA" id="ARBA00022989"/>
    </source>
</evidence>
<accession>A0A5E6W991</accession>
<feature type="transmembrane region" description="Helical" evidence="7">
    <location>
        <begin position="393"/>
        <end position="417"/>
    </location>
</feature>
<dbReference type="PANTHER" id="PTHR32309">
    <property type="entry name" value="TYROSINE-PROTEIN KINASE"/>
    <property type="match status" value="1"/>
</dbReference>
<gene>
    <name evidence="10" type="ORF">PS631_04602</name>
</gene>
<dbReference type="EMBL" id="CABVHF010000024">
    <property type="protein sequence ID" value="VVN25309.1"/>
    <property type="molecule type" value="Genomic_DNA"/>
</dbReference>
<feature type="region of interest" description="Disordered" evidence="6">
    <location>
        <begin position="438"/>
        <end position="459"/>
    </location>
</feature>
<evidence type="ECO:0000256" key="2">
    <source>
        <dbReference type="ARBA" id="ARBA00022475"/>
    </source>
</evidence>
<reference evidence="10 11" key="1">
    <citation type="submission" date="2019-09" db="EMBL/GenBank/DDBJ databases">
        <authorList>
            <person name="Chandra G."/>
            <person name="Truman W A."/>
        </authorList>
    </citation>
    <scope>NUCLEOTIDE SEQUENCE [LARGE SCALE GENOMIC DNA]</scope>
    <source>
        <strain evidence="10">PS631</strain>
    </source>
</reference>
<dbReference type="GO" id="GO:0004713">
    <property type="term" value="F:protein tyrosine kinase activity"/>
    <property type="evidence" value="ECO:0007669"/>
    <property type="project" value="TreeGrafter"/>
</dbReference>
<dbReference type="Gene3D" id="3.30.1890.10">
    <property type="entry name" value="FepE-like"/>
    <property type="match status" value="2"/>
</dbReference>
<organism evidence="10 11">
    <name type="scientific">Pseudomonas fluorescens</name>
    <dbReference type="NCBI Taxonomy" id="294"/>
    <lineage>
        <taxon>Bacteria</taxon>
        <taxon>Pseudomonadati</taxon>
        <taxon>Pseudomonadota</taxon>
        <taxon>Gammaproteobacteria</taxon>
        <taxon>Pseudomonadales</taxon>
        <taxon>Pseudomonadaceae</taxon>
        <taxon>Pseudomonas</taxon>
    </lineage>
</organism>
<dbReference type="PANTHER" id="PTHR32309:SF13">
    <property type="entry name" value="FERRIC ENTEROBACTIN TRANSPORT PROTEIN FEPE"/>
    <property type="match status" value="1"/>
</dbReference>
<feature type="compositionally biased region" description="Polar residues" evidence="6">
    <location>
        <begin position="444"/>
        <end position="459"/>
    </location>
</feature>
<evidence type="ECO:0000256" key="1">
    <source>
        <dbReference type="ARBA" id="ARBA00004651"/>
    </source>
</evidence>
<dbReference type="GO" id="GO:0005886">
    <property type="term" value="C:plasma membrane"/>
    <property type="evidence" value="ECO:0007669"/>
    <property type="project" value="UniProtKB-SubCell"/>
</dbReference>
<evidence type="ECO:0008006" key="12">
    <source>
        <dbReference type="Google" id="ProtNLM"/>
    </source>
</evidence>
<dbReference type="SUPFAM" id="SSF160355">
    <property type="entry name" value="Bacterial polysaccharide co-polymerase-like"/>
    <property type="match status" value="2"/>
</dbReference>
<feature type="domain" description="Polysaccharide chain length determinant N-terminal" evidence="8">
    <location>
        <begin position="15"/>
        <end position="79"/>
    </location>
</feature>
<name>A0A5E6W991_PSEFL</name>
<evidence type="ECO:0000256" key="5">
    <source>
        <dbReference type="ARBA" id="ARBA00023136"/>
    </source>
</evidence>
<dbReference type="InterPro" id="IPR003856">
    <property type="entry name" value="LPS_length_determ_N"/>
</dbReference>
<dbReference type="InterPro" id="IPR050445">
    <property type="entry name" value="Bact_polysacc_biosynth/exp"/>
</dbReference>
<dbReference type="OrthoDB" id="7028163at2"/>
<dbReference type="Proteomes" id="UP000399692">
    <property type="component" value="Unassembled WGS sequence"/>
</dbReference>
<evidence type="ECO:0000256" key="3">
    <source>
        <dbReference type="ARBA" id="ARBA00022692"/>
    </source>
</evidence>
<evidence type="ECO:0000313" key="10">
    <source>
        <dbReference type="EMBL" id="VVN25309.1"/>
    </source>
</evidence>
<comment type="subcellular location">
    <subcellularLocation>
        <location evidence="1">Cell membrane</location>
        <topology evidence="1">Multi-pass membrane protein</topology>
    </subcellularLocation>
</comment>
<evidence type="ECO:0000313" key="11">
    <source>
        <dbReference type="Proteomes" id="UP000399692"/>
    </source>
</evidence>
<proteinExistence type="predicted"/>
<evidence type="ECO:0000256" key="6">
    <source>
        <dbReference type="SAM" id="MobiDB-lite"/>
    </source>
</evidence>
<evidence type="ECO:0000259" key="9">
    <source>
        <dbReference type="Pfam" id="PF13807"/>
    </source>
</evidence>
<keyword evidence="3 7" id="KW-0812">Transmembrane</keyword>
<dbReference type="Pfam" id="PF13807">
    <property type="entry name" value="GNVR"/>
    <property type="match status" value="1"/>
</dbReference>
<sequence length="459" mass="50749">MNSVTRVPPAIHTSEIDLFDLVRRLWRRRVLILGVAAVSAALGVVYAQLATPVYETSTILRPVALNELDALNRSQIYTLPPVEALKRVGATLDSYDARLAFFRARPELIEAFASPGQSLEQAFDAFNSDALMLMQPDPKKTDLLSTYIGLKIRYDRGLDGASVLNDFVAYAAERERAQLVQDLQIIKANRLTEVDAQLSSAMEQYSAGKESRIARLEEADAIKRAELNDELSALRVQSKLRREARLAQLDEAIAIARSLGLSRPSTPSLMANADSESSNVIRTEVNSQQTPLYFLGSNVLEAERNALRRRTSDDFTEPRIAQIRKELVMLSTNRKVQMLKARANDAAFLEGIETLRAEKSRLLNLDTSLQGLRLISVDQLAVEPVRPIRPRKALIVLVALVVGLMLGVFVALIRSLVKDRLRQIRVLEIKGTAERVSPDAVAETGTSRLDTPATNGAAT</sequence>
<dbReference type="AlphaFoldDB" id="A0A5E6W991"/>
<keyword evidence="2" id="KW-1003">Cell membrane</keyword>
<protein>
    <recommendedName>
        <fullName evidence="12">Chain-length determining protein</fullName>
    </recommendedName>
</protein>
<feature type="domain" description="Tyrosine-protein kinase G-rich" evidence="9">
    <location>
        <begin position="377"/>
        <end position="415"/>
    </location>
</feature>
<keyword evidence="5 7" id="KW-0472">Membrane</keyword>
<dbReference type="Pfam" id="PF02706">
    <property type="entry name" value="Wzz"/>
    <property type="match status" value="1"/>
</dbReference>
<keyword evidence="4 7" id="KW-1133">Transmembrane helix</keyword>
<feature type="transmembrane region" description="Helical" evidence="7">
    <location>
        <begin position="30"/>
        <end position="49"/>
    </location>
</feature>
<evidence type="ECO:0000259" key="8">
    <source>
        <dbReference type="Pfam" id="PF02706"/>
    </source>
</evidence>